<reference evidence="2 3" key="1">
    <citation type="submission" date="2018-07" db="EMBL/GenBank/DDBJ databases">
        <title>Dyella monticola sp. nov. and Dyella psychrodurans sp. nov. isolated from monsoon evergreen broad-leaved forest soil of Dinghu Mountain, China.</title>
        <authorList>
            <person name="Gao Z."/>
            <person name="Qiu L."/>
        </authorList>
    </citation>
    <scope>NUCLEOTIDE SEQUENCE [LARGE SCALE GENOMIC DNA]</scope>
    <source>
        <strain evidence="2 3">4G-K06</strain>
    </source>
</reference>
<feature type="transmembrane region" description="Helical" evidence="1">
    <location>
        <begin position="167"/>
        <end position="186"/>
    </location>
</feature>
<feature type="transmembrane region" description="Helical" evidence="1">
    <location>
        <begin position="267"/>
        <end position="290"/>
    </location>
</feature>
<dbReference type="AlphaFoldDB" id="A0A370WTF5"/>
<dbReference type="RefSeq" id="WP_147293365.1">
    <property type="nucleotide sequence ID" value="NZ_QRBE01000014.1"/>
</dbReference>
<proteinExistence type="predicted"/>
<feature type="transmembrane region" description="Helical" evidence="1">
    <location>
        <begin position="405"/>
        <end position="424"/>
    </location>
</feature>
<keyword evidence="1" id="KW-1133">Transmembrane helix</keyword>
<evidence type="ECO:0000313" key="2">
    <source>
        <dbReference type="EMBL" id="RDS79287.1"/>
    </source>
</evidence>
<dbReference type="EMBL" id="QRBE01000014">
    <property type="protein sequence ID" value="RDS79287.1"/>
    <property type="molecule type" value="Genomic_DNA"/>
</dbReference>
<sequence length="535" mass="60725">MTLLGRYKYEDKVSNINCKQDNQVILLNPLGVSKGRYKRMIPYRDENYRPHRLVPLLPWVVVALLAINAMYFVLRVSNPVIIADGWYYLGSFLKHAIDHTLNLSDFFIKRNVDDHAAPLFRLLLLVNYRYFDVDYVLDAVVGCLSAVGCCLIFRIIIFSGSIPRKRLVLSVCWMAVSALMLSLNSIGVWDWPLVSLENLTQLFILSFILATWHAYRTRQQYLLVVATLVLGVTSDDSALVAAMASLIAYVLMLRTNIAGKNYADWKVIVVIGVCIAAVRVGYACIPMGYTSQSQHSLTNVVPLLLEQFKDGGWWQWIFFPLVLPVYYQNPFGQAHVAMWHVTQAIMAALLLAAHIAFWRRALRIKYDIRAFAAVNLMLLTYGWIAGILLWRVSSDGNDYLEQPRYVLYYSGHLIALLLMWASSSTTLERPAPFERALKLWVPVAGSLILLLIQIPQSQDAWHTRPYKWAYYSAMAHQIQALAKDPAHFKDCATIEPVCGAPPTTRAALTGLLKENKLNVFSPKVQKWHPYLVPQG</sequence>
<protein>
    <recommendedName>
        <fullName evidence="4">Glycosyltransferase RgtA/B/C/D-like domain-containing protein</fullName>
    </recommendedName>
</protein>
<feature type="transmembrane region" description="Helical" evidence="1">
    <location>
        <begin position="339"/>
        <end position="358"/>
    </location>
</feature>
<evidence type="ECO:0000313" key="3">
    <source>
        <dbReference type="Proteomes" id="UP000254258"/>
    </source>
</evidence>
<evidence type="ECO:0008006" key="4">
    <source>
        <dbReference type="Google" id="ProtNLM"/>
    </source>
</evidence>
<comment type="caution">
    <text evidence="2">The sequence shown here is derived from an EMBL/GenBank/DDBJ whole genome shotgun (WGS) entry which is preliminary data.</text>
</comment>
<dbReference type="Proteomes" id="UP000254258">
    <property type="component" value="Unassembled WGS sequence"/>
</dbReference>
<keyword evidence="3" id="KW-1185">Reference proteome</keyword>
<name>A0A370WTF5_9GAMM</name>
<feature type="transmembrane region" description="Helical" evidence="1">
    <location>
        <begin position="135"/>
        <end position="155"/>
    </location>
</feature>
<keyword evidence="1" id="KW-0472">Membrane</keyword>
<dbReference type="OrthoDB" id="5948305at2"/>
<accession>A0A370WTF5</accession>
<organism evidence="2 3">
    <name type="scientific">Dyella monticola</name>
    <dbReference type="NCBI Taxonomy" id="1927958"/>
    <lineage>
        <taxon>Bacteria</taxon>
        <taxon>Pseudomonadati</taxon>
        <taxon>Pseudomonadota</taxon>
        <taxon>Gammaproteobacteria</taxon>
        <taxon>Lysobacterales</taxon>
        <taxon>Rhodanobacteraceae</taxon>
        <taxon>Dyella</taxon>
    </lineage>
</organism>
<keyword evidence="1" id="KW-0812">Transmembrane</keyword>
<feature type="transmembrane region" description="Helical" evidence="1">
    <location>
        <begin position="53"/>
        <end position="74"/>
    </location>
</feature>
<gene>
    <name evidence="2" type="ORF">DWU98_18325</name>
</gene>
<evidence type="ECO:0000256" key="1">
    <source>
        <dbReference type="SAM" id="Phobius"/>
    </source>
</evidence>
<feature type="transmembrane region" description="Helical" evidence="1">
    <location>
        <begin position="370"/>
        <end position="393"/>
    </location>
</feature>